<evidence type="ECO:0000313" key="2">
    <source>
        <dbReference type="EMBL" id="MCQ1950305.1"/>
    </source>
</evidence>
<evidence type="ECO:0000313" key="3">
    <source>
        <dbReference type="Proteomes" id="UP001206924"/>
    </source>
</evidence>
<evidence type="ECO:0000259" key="1">
    <source>
        <dbReference type="Pfam" id="PF01370"/>
    </source>
</evidence>
<dbReference type="PANTHER" id="PTHR43245">
    <property type="entry name" value="BIFUNCTIONAL POLYMYXIN RESISTANCE PROTEIN ARNA"/>
    <property type="match status" value="1"/>
</dbReference>
<proteinExistence type="predicted"/>
<dbReference type="Proteomes" id="UP001206924">
    <property type="component" value="Unassembled WGS sequence"/>
</dbReference>
<dbReference type="Gene3D" id="3.40.50.720">
    <property type="entry name" value="NAD(P)-binding Rossmann-like Domain"/>
    <property type="match status" value="1"/>
</dbReference>
<gene>
    <name evidence="2" type="ORF">NNX28_10220</name>
</gene>
<dbReference type="CDD" id="cd05240">
    <property type="entry name" value="UDP_G4E_3_SDR_e"/>
    <property type="match status" value="1"/>
</dbReference>
<organism evidence="2 3">
    <name type="scientific">Arthrobacter jinronghuae</name>
    <dbReference type="NCBI Taxonomy" id="2964609"/>
    <lineage>
        <taxon>Bacteria</taxon>
        <taxon>Bacillati</taxon>
        <taxon>Actinomycetota</taxon>
        <taxon>Actinomycetes</taxon>
        <taxon>Micrococcales</taxon>
        <taxon>Micrococcaceae</taxon>
        <taxon>Arthrobacter</taxon>
    </lineage>
</organism>
<dbReference type="EMBL" id="JANFLP010000010">
    <property type="protein sequence ID" value="MCQ1950305.1"/>
    <property type="molecule type" value="Genomic_DNA"/>
</dbReference>
<reference evidence="2 3" key="1">
    <citation type="submission" date="2022-07" db="EMBL/GenBank/DDBJ databases">
        <title>Novel species in genus Arthrobacter.</title>
        <authorList>
            <person name="Liu Y."/>
        </authorList>
    </citation>
    <scope>NUCLEOTIDE SEQUENCE [LARGE SCALE GENOMIC DNA]</scope>
    <source>
        <strain evidence="3">zg-Y859</strain>
    </source>
</reference>
<keyword evidence="3" id="KW-1185">Reference proteome</keyword>
<dbReference type="InterPro" id="IPR001509">
    <property type="entry name" value="Epimerase_deHydtase"/>
</dbReference>
<dbReference type="RefSeq" id="WP_255797603.1">
    <property type="nucleotide sequence ID" value="NZ_CP104263.1"/>
</dbReference>
<comment type="caution">
    <text evidence="2">The sequence shown here is derived from an EMBL/GenBank/DDBJ whole genome shotgun (WGS) entry which is preliminary data.</text>
</comment>
<dbReference type="InterPro" id="IPR036291">
    <property type="entry name" value="NAD(P)-bd_dom_sf"/>
</dbReference>
<accession>A0ABT1NRF2</accession>
<dbReference type="Pfam" id="PF01370">
    <property type="entry name" value="Epimerase"/>
    <property type="match status" value="1"/>
</dbReference>
<name>A0ABT1NRF2_9MICC</name>
<dbReference type="PANTHER" id="PTHR43245:SF52">
    <property type="entry name" value="NAD-DEPENDENT EPIMERASE_DEHYDRATASE"/>
    <property type="match status" value="1"/>
</dbReference>
<feature type="domain" description="NAD-dependent epimerase/dehydratase" evidence="1">
    <location>
        <begin position="4"/>
        <end position="230"/>
    </location>
</feature>
<sequence length="323" mass="35260">MTRVCVTGGNGFLGSAVVAGLAGHPEVSYVLSLDIREPAEERRLAGVEYALADVCSPDVARLLQSHRIDTVVHLAAIVNPGKHTTPEQEFSVDVLGSRNVLAACISSGVKHVVISSSGAAYGYHPDNPSWLKESDPLRGNDEFAYSRHKRLVEEELARLREEHPELQQTIFRIGTILGERVRNQITALFDARKLLRVAGSDSPFVFIWDEDVAGIMVQAVVTGRSGIFNVAGDGALTVREIAGLLGRGTITVPAPALAAALWLGHLLRLTVHGPEQVRFLRYRPVLDNTALKQEFGFTPTRTSREAFLAFRAARDAARDIRQK</sequence>
<dbReference type="InterPro" id="IPR050177">
    <property type="entry name" value="Lipid_A_modif_metabolic_enz"/>
</dbReference>
<dbReference type="SUPFAM" id="SSF51735">
    <property type="entry name" value="NAD(P)-binding Rossmann-fold domains"/>
    <property type="match status" value="1"/>
</dbReference>
<protein>
    <submittedName>
        <fullName evidence="2">SDR family oxidoreductase</fullName>
    </submittedName>
</protein>